<gene>
    <name evidence="1" type="ORF">GGI59_002272</name>
</gene>
<reference evidence="1 2" key="1">
    <citation type="submission" date="2020-08" db="EMBL/GenBank/DDBJ databases">
        <title>Genomic Encyclopedia of Type Strains, Phase IV (KMG-V): Genome sequencing to study the core and pangenomes of soil and plant-associated prokaryotes.</title>
        <authorList>
            <person name="Whitman W."/>
        </authorList>
    </citation>
    <scope>NUCLEOTIDE SEQUENCE [LARGE SCALE GENOMIC DNA]</scope>
    <source>
        <strain evidence="1 2">SEMIA 4034</strain>
    </source>
</reference>
<organism evidence="1 2">
    <name type="scientific">Rhizobium lentis</name>
    <dbReference type="NCBI Taxonomy" id="1138194"/>
    <lineage>
        <taxon>Bacteria</taxon>
        <taxon>Pseudomonadati</taxon>
        <taxon>Pseudomonadota</taxon>
        <taxon>Alphaproteobacteria</taxon>
        <taxon>Hyphomicrobiales</taxon>
        <taxon>Rhizobiaceae</taxon>
        <taxon>Rhizobium/Agrobacterium group</taxon>
        <taxon>Rhizobium</taxon>
    </lineage>
</organism>
<keyword evidence="2" id="KW-1185">Reference proteome</keyword>
<protein>
    <submittedName>
        <fullName evidence="1">Uncharacterized protein</fullName>
    </submittedName>
</protein>
<name>A0A7W8UPL4_9HYPH</name>
<sequence>MTLTNQDRANIRRIFAKIRGDTDRLTAEKVRATGASTHPDIAKIIAAQNTLRKCIEVVFEECLPYDEVFCGEMAVRLAAYAISAVPIERHQDTLEAVVEGLPSALARRVRDGVIIRTEWETGGVRHPNVPRKGDVQ</sequence>
<dbReference type="AlphaFoldDB" id="A0A7W8UPL4"/>
<proteinExistence type="predicted"/>
<comment type="caution">
    <text evidence="1">The sequence shown here is derived from an EMBL/GenBank/DDBJ whole genome shotgun (WGS) entry which is preliminary data.</text>
</comment>
<dbReference type="Proteomes" id="UP000528824">
    <property type="component" value="Unassembled WGS sequence"/>
</dbReference>
<dbReference type="RefSeq" id="WP_183916109.1">
    <property type="nucleotide sequence ID" value="NZ_JACHBB010000004.1"/>
</dbReference>
<evidence type="ECO:0000313" key="2">
    <source>
        <dbReference type="Proteomes" id="UP000528824"/>
    </source>
</evidence>
<evidence type="ECO:0000313" key="1">
    <source>
        <dbReference type="EMBL" id="MBB5560610.1"/>
    </source>
</evidence>
<accession>A0A7W8UPL4</accession>
<dbReference type="EMBL" id="JACHBC010000004">
    <property type="protein sequence ID" value="MBB5560610.1"/>
    <property type="molecule type" value="Genomic_DNA"/>
</dbReference>